<evidence type="ECO:0000313" key="8">
    <source>
        <dbReference type="RefSeq" id="XP_033576428.1"/>
    </source>
</evidence>
<feature type="domain" description="ARID" evidence="5">
    <location>
        <begin position="52"/>
        <end position="145"/>
    </location>
</feature>
<reference evidence="8" key="2">
    <citation type="submission" date="2020-04" db="EMBL/GenBank/DDBJ databases">
        <authorList>
            <consortium name="NCBI Genome Project"/>
        </authorList>
    </citation>
    <scope>NUCLEOTIDE SEQUENCE</scope>
    <source>
        <strain evidence="8">CBS 304.34</strain>
    </source>
</reference>
<dbReference type="SUPFAM" id="SSF57903">
    <property type="entry name" value="FYVE/PHD zinc finger"/>
    <property type="match status" value="1"/>
</dbReference>
<proteinExistence type="predicted"/>
<dbReference type="SMART" id="SM00501">
    <property type="entry name" value="BRIGHT"/>
    <property type="match status" value="1"/>
</dbReference>
<feature type="compositionally biased region" description="Basic and acidic residues" evidence="4">
    <location>
        <begin position="24"/>
        <end position="46"/>
    </location>
</feature>
<accession>A0A6A6YN81</accession>
<dbReference type="AlphaFoldDB" id="A0A6A6YN81"/>
<sequence>MAEYKTTPEYGEYQKYLMEFKAKRQQDHDYDNHGKKHREELARQHEPALSGTDENIDYLNQLAEFHKQHGGSLDRFPSVDKRPLDLFKLKRAVEMRGGFFEISKQKTWAEIGRDLGYSGKIISSLSTSLKNSYQKWLHPYEEYLQTLKIRQAVINEEDGGTIKCICGFLDDVGSVILCEMCDRSQHIVCYYENRDVPDIHECVDCSPRQVDSEKATALQRQLRNLPKALSSFGFRIPKRSRDRHRVCLFDGVRRKLSRPFSRLSPRVCCFLRRCAHRESRRTKLSGTRPCATISRGH</sequence>
<dbReference type="Pfam" id="PF01388">
    <property type="entry name" value="ARID"/>
    <property type="match status" value="1"/>
</dbReference>
<evidence type="ECO:0000256" key="2">
    <source>
        <dbReference type="ARBA" id="ARBA00023163"/>
    </source>
</evidence>
<dbReference type="InterPro" id="IPR011011">
    <property type="entry name" value="Znf_FYVE_PHD"/>
</dbReference>
<dbReference type="RefSeq" id="XP_033576428.1">
    <property type="nucleotide sequence ID" value="XM_033714085.1"/>
</dbReference>
<dbReference type="Gene3D" id="3.30.40.10">
    <property type="entry name" value="Zinc/RING finger domain, C3HC4 (zinc finger)"/>
    <property type="match status" value="1"/>
</dbReference>
<evidence type="ECO:0000313" key="6">
    <source>
        <dbReference type="EMBL" id="KAF2809464.1"/>
    </source>
</evidence>
<dbReference type="SUPFAM" id="SSF46774">
    <property type="entry name" value="ARID-like"/>
    <property type="match status" value="1"/>
</dbReference>
<dbReference type="InterPro" id="IPR036431">
    <property type="entry name" value="ARID_dom_sf"/>
</dbReference>
<dbReference type="PROSITE" id="PS51011">
    <property type="entry name" value="ARID"/>
    <property type="match status" value="1"/>
</dbReference>
<dbReference type="GO" id="GO:0005634">
    <property type="term" value="C:nucleus"/>
    <property type="evidence" value="ECO:0007669"/>
    <property type="project" value="TreeGrafter"/>
</dbReference>
<evidence type="ECO:0000256" key="4">
    <source>
        <dbReference type="SAM" id="MobiDB-lite"/>
    </source>
</evidence>
<dbReference type="OrthoDB" id="1678912at2759"/>
<evidence type="ECO:0000256" key="3">
    <source>
        <dbReference type="ARBA" id="ARBA00023242"/>
    </source>
</evidence>
<dbReference type="PANTHER" id="PTHR13964:SF27">
    <property type="entry name" value="HAT-TRICK, ISOFORM D"/>
    <property type="match status" value="1"/>
</dbReference>
<dbReference type="InterPro" id="IPR001606">
    <property type="entry name" value="ARID_dom"/>
</dbReference>
<evidence type="ECO:0000313" key="7">
    <source>
        <dbReference type="Proteomes" id="UP000504636"/>
    </source>
</evidence>
<dbReference type="EMBL" id="MU003701">
    <property type="protein sequence ID" value="KAF2809464.1"/>
    <property type="molecule type" value="Genomic_DNA"/>
</dbReference>
<name>A0A6A6YN81_9PEZI</name>
<dbReference type="Gene3D" id="1.10.150.60">
    <property type="entry name" value="ARID DNA-binding domain"/>
    <property type="match status" value="1"/>
</dbReference>
<dbReference type="SMART" id="SM01014">
    <property type="entry name" value="ARID"/>
    <property type="match status" value="1"/>
</dbReference>
<dbReference type="GO" id="GO:0006357">
    <property type="term" value="P:regulation of transcription by RNA polymerase II"/>
    <property type="evidence" value="ECO:0007669"/>
    <property type="project" value="TreeGrafter"/>
</dbReference>
<keyword evidence="2" id="KW-0804">Transcription</keyword>
<dbReference type="GO" id="GO:0000976">
    <property type="term" value="F:transcription cis-regulatory region binding"/>
    <property type="evidence" value="ECO:0007669"/>
    <property type="project" value="TreeGrafter"/>
</dbReference>
<feature type="region of interest" description="Disordered" evidence="4">
    <location>
        <begin position="24"/>
        <end position="47"/>
    </location>
</feature>
<dbReference type="InterPro" id="IPR013083">
    <property type="entry name" value="Znf_RING/FYVE/PHD"/>
</dbReference>
<organism evidence="6">
    <name type="scientific">Mytilinidion resinicola</name>
    <dbReference type="NCBI Taxonomy" id="574789"/>
    <lineage>
        <taxon>Eukaryota</taxon>
        <taxon>Fungi</taxon>
        <taxon>Dikarya</taxon>
        <taxon>Ascomycota</taxon>
        <taxon>Pezizomycotina</taxon>
        <taxon>Dothideomycetes</taxon>
        <taxon>Pleosporomycetidae</taxon>
        <taxon>Mytilinidiales</taxon>
        <taxon>Mytilinidiaceae</taxon>
        <taxon>Mytilinidion</taxon>
    </lineage>
</organism>
<evidence type="ECO:0000259" key="5">
    <source>
        <dbReference type="PROSITE" id="PS51011"/>
    </source>
</evidence>
<keyword evidence="7" id="KW-1185">Reference proteome</keyword>
<dbReference type="GeneID" id="54454978"/>
<dbReference type="PANTHER" id="PTHR13964">
    <property type="entry name" value="RBP-RELATED"/>
    <property type="match status" value="1"/>
</dbReference>
<evidence type="ECO:0000256" key="1">
    <source>
        <dbReference type="ARBA" id="ARBA00023015"/>
    </source>
</evidence>
<keyword evidence="1" id="KW-0805">Transcription regulation</keyword>
<gene>
    <name evidence="6 8" type="ORF">BDZ99DRAFT_28899</name>
</gene>
<dbReference type="Proteomes" id="UP000504636">
    <property type="component" value="Unplaced"/>
</dbReference>
<keyword evidence="3" id="KW-0539">Nucleus</keyword>
<reference evidence="8" key="3">
    <citation type="submission" date="2025-04" db="UniProtKB">
        <authorList>
            <consortium name="RefSeq"/>
        </authorList>
    </citation>
    <scope>IDENTIFICATION</scope>
    <source>
        <strain evidence="8">CBS 304.34</strain>
    </source>
</reference>
<dbReference type="CDD" id="cd16100">
    <property type="entry name" value="ARID"/>
    <property type="match status" value="1"/>
</dbReference>
<dbReference type="InterPro" id="IPR051232">
    <property type="entry name" value="ARID/SWI1_ChromRemod"/>
</dbReference>
<protein>
    <submittedName>
        <fullName evidence="6 8">ARID-domain-containing protein</fullName>
    </submittedName>
</protein>
<reference evidence="6 8" key="1">
    <citation type="journal article" date="2020" name="Stud. Mycol.">
        <title>101 Dothideomycetes genomes: a test case for predicting lifestyles and emergence of pathogens.</title>
        <authorList>
            <person name="Haridas S."/>
            <person name="Albert R."/>
            <person name="Binder M."/>
            <person name="Bloem J."/>
            <person name="Labutti K."/>
            <person name="Salamov A."/>
            <person name="Andreopoulos B."/>
            <person name="Baker S."/>
            <person name="Barry K."/>
            <person name="Bills G."/>
            <person name="Bluhm B."/>
            <person name="Cannon C."/>
            <person name="Castanera R."/>
            <person name="Culley D."/>
            <person name="Daum C."/>
            <person name="Ezra D."/>
            <person name="Gonzalez J."/>
            <person name="Henrissat B."/>
            <person name="Kuo A."/>
            <person name="Liang C."/>
            <person name="Lipzen A."/>
            <person name="Lutzoni F."/>
            <person name="Magnuson J."/>
            <person name="Mondo S."/>
            <person name="Nolan M."/>
            <person name="Ohm R."/>
            <person name="Pangilinan J."/>
            <person name="Park H.-J."/>
            <person name="Ramirez L."/>
            <person name="Alfaro M."/>
            <person name="Sun H."/>
            <person name="Tritt A."/>
            <person name="Yoshinaga Y."/>
            <person name="Zwiers L.-H."/>
            <person name="Turgeon B."/>
            <person name="Goodwin S."/>
            <person name="Spatafora J."/>
            <person name="Crous P."/>
            <person name="Grigoriev I."/>
        </authorList>
    </citation>
    <scope>NUCLEOTIDE SEQUENCE</scope>
    <source>
        <strain evidence="6 8">CBS 304.34</strain>
    </source>
</reference>